<dbReference type="Proteomes" id="UP000054481">
    <property type="component" value="Unassembled WGS sequence"/>
</dbReference>
<sequence length="129" mass="14866">MAQKATPANVYMMTFVQPDCPSRFGQDEHRIKGLNAETIARVLLPPPFWLLTAEYLRSDTDEPPTSIFFSLNLLIYSRRIISSEWPNLIRVAEAWLFMNDRIHPYALTWEVAQHDGLKSDTGDTMNHSK</sequence>
<reference evidence="1 2" key="1">
    <citation type="journal article" date="2014" name="Genome Biol. Evol.">
        <title>Comparative genomics and transcriptomics analyses reveal divergent lifestyle features of nematode endoparasitic fungus Hirsutella minnesotensis.</title>
        <authorList>
            <person name="Lai Y."/>
            <person name="Liu K."/>
            <person name="Zhang X."/>
            <person name="Zhang X."/>
            <person name="Li K."/>
            <person name="Wang N."/>
            <person name="Shu C."/>
            <person name="Wu Y."/>
            <person name="Wang C."/>
            <person name="Bushley K.E."/>
            <person name="Xiang M."/>
            <person name="Liu X."/>
        </authorList>
    </citation>
    <scope>NUCLEOTIDE SEQUENCE [LARGE SCALE GENOMIC DNA]</scope>
    <source>
        <strain evidence="1 2">3608</strain>
    </source>
</reference>
<evidence type="ECO:0000313" key="2">
    <source>
        <dbReference type="Proteomes" id="UP000054481"/>
    </source>
</evidence>
<keyword evidence="2" id="KW-1185">Reference proteome</keyword>
<accession>A0A0F7ZFP8</accession>
<gene>
    <name evidence="1" type="ORF">HIM_11093</name>
</gene>
<dbReference type="EMBL" id="KQ030708">
    <property type="protein sequence ID" value="KJZ69516.1"/>
    <property type="molecule type" value="Genomic_DNA"/>
</dbReference>
<organism evidence="1 2">
    <name type="scientific">Hirsutella minnesotensis 3608</name>
    <dbReference type="NCBI Taxonomy" id="1043627"/>
    <lineage>
        <taxon>Eukaryota</taxon>
        <taxon>Fungi</taxon>
        <taxon>Dikarya</taxon>
        <taxon>Ascomycota</taxon>
        <taxon>Pezizomycotina</taxon>
        <taxon>Sordariomycetes</taxon>
        <taxon>Hypocreomycetidae</taxon>
        <taxon>Hypocreales</taxon>
        <taxon>Ophiocordycipitaceae</taxon>
        <taxon>Hirsutella</taxon>
    </lineage>
</organism>
<dbReference type="OrthoDB" id="4913765at2759"/>
<dbReference type="AlphaFoldDB" id="A0A0F7ZFP8"/>
<proteinExistence type="predicted"/>
<protein>
    <submittedName>
        <fullName evidence="1">Uncharacterized protein</fullName>
    </submittedName>
</protein>
<name>A0A0F7ZFP8_9HYPO</name>
<evidence type="ECO:0000313" key="1">
    <source>
        <dbReference type="EMBL" id="KJZ69516.1"/>
    </source>
</evidence>